<name>A0A918W751_9GAMM</name>
<keyword evidence="1" id="KW-1133">Transmembrane helix</keyword>
<keyword evidence="2" id="KW-0732">Signal</keyword>
<feature type="signal peptide" evidence="2">
    <location>
        <begin position="1"/>
        <end position="19"/>
    </location>
</feature>
<gene>
    <name evidence="3" type="ORF">GCM10007067_11380</name>
</gene>
<evidence type="ECO:0000313" key="4">
    <source>
        <dbReference type="Proteomes" id="UP000646426"/>
    </source>
</evidence>
<reference evidence="3" key="1">
    <citation type="journal article" date="2014" name="Int. J. Syst. Evol. Microbiol.">
        <title>Complete genome sequence of Corynebacterium casei LMG S-19264T (=DSM 44701T), isolated from a smear-ripened cheese.</title>
        <authorList>
            <consortium name="US DOE Joint Genome Institute (JGI-PGF)"/>
            <person name="Walter F."/>
            <person name="Albersmeier A."/>
            <person name="Kalinowski J."/>
            <person name="Ruckert C."/>
        </authorList>
    </citation>
    <scope>NUCLEOTIDE SEQUENCE</scope>
    <source>
        <strain evidence="3">KCTC 23077</strain>
    </source>
</reference>
<dbReference type="AlphaFoldDB" id="A0A918W751"/>
<reference evidence="3" key="2">
    <citation type="submission" date="2020-09" db="EMBL/GenBank/DDBJ databases">
        <authorList>
            <person name="Sun Q."/>
            <person name="Kim S."/>
        </authorList>
    </citation>
    <scope>NUCLEOTIDE SEQUENCE</scope>
    <source>
        <strain evidence="3">KCTC 23077</strain>
    </source>
</reference>
<keyword evidence="1" id="KW-0472">Membrane</keyword>
<dbReference type="InterPro" id="IPR012430">
    <property type="entry name" value="TMEM43_fam"/>
</dbReference>
<dbReference type="EMBL" id="BMYD01000001">
    <property type="protein sequence ID" value="GHA75904.1"/>
    <property type="molecule type" value="Genomic_DNA"/>
</dbReference>
<evidence type="ECO:0000256" key="2">
    <source>
        <dbReference type="SAM" id="SignalP"/>
    </source>
</evidence>
<feature type="transmembrane region" description="Helical" evidence="1">
    <location>
        <begin position="223"/>
        <end position="243"/>
    </location>
</feature>
<proteinExistence type="predicted"/>
<dbReference type="Pfam" id="PF07787">
    <property type="entry name" value="TMEM43"/>
    <property type="match status" value="1"/>
</dbReference>
<keyword evidence="4" id="KW-1185">Reference proteome</keyword>
<feature type="chain" id="PRO_5037195312" evidence="2">
    <location>
        <begin position="20"/>
        <end position="248"/>
    </location>
</feature>
<dbReference type="Proteomes" id="UP000646426">
    <property type="component" value="Unassembled WGS sequence"/>
</dbReference>
<evidence type="ECO:0000313" key="3">
    <source>
        <dbReference type="EMBL" id="GHA75904.1"/>
    </source>
</evidence>
<accession>A0A918W751</accession>
<comment type="caution">
    <text evidence="3">The sequence shown here is derived from an EMBL/GenBank/DDBJ whole genome shotgun (WGS) entry which is preliminary data.</text>
</comment>
<evidence type="ECO:0000256" key="1">
    <source>
        <dbReference type="SAM" id="Phobius"/>
    </source>
</evidence>
<protein>
    <submittedName>
        <fullName evidence="3">Uncharacterized protein</fullName>
    </submittedName>
</protein>
<sequence length="248" mass="27206">MTRTGLALGLCLAAASVFATPPAPTPAVDAATEAADAEPMPGGALQDREFGVRSDRFGLERRVEMHQWRRDGADYRRVWNAAPIDSTGFPPEYLNPPELPLESERWWAPAPTLAGRPLDREVLTALGRWVEFRPDFARLPANLAAAFQPEGNGLGSAENPLAPQVGDVRIRWYELTLPDLDGRVELRDGTWQLAPGAMEAARTPADPFIALPVTEARVLREPWAWAVGGFAIVLLVALVWRGARKRDD</sequence>
<keyword evidence="1" id="KW-0812">Transmembrane</keyword>
<organism evidence="3 4">
    <name type="scientific">Cognatilysobacter bugurensis</name>
    <dbReference type="NCBI Taxonomy" id="543356"/>
    <lineage>
        <taxon>Bacteria</taxon>
        <taxon>Pseudomonadati</taxon>
        <taxon>Pseudomonadota</taxon>
        <taxon>Gammaproteobacteria</taxon>
        <taxon>Lysobacterales</taxon>
        <taxon>Lysobacteraceae</taxon>
        <taxon>Cognatilysobacter</taxon>
    </lineage>
</organism>
<dbReference type="RefSeq" id="WP_189454147.1">
    <property type="nucleotide sequence ID" value="NZ_BMYD01000001.1"/>
</dbReference>